<dbReference type="SUPFAM" id="SSF53474">
    <property type="entry name" value="alpha/beta-Hydrolases"/>
    <property type="match status" value="1"/>
</dbReference>
<evidence type="ECO:0000259" key="1">
    <source>
        <dbReference type="Pfam" id="PF00561"/>
    </source>
</evidence>
<dbReference type="Pfam" id="PF00561">
    <property type="entry name" value="Abhydrolase_1"/>
    <property type="match status" value="1"/>
</dbReference>
<evidence type="ECO:0000313" key="2">
    <source>
        <dbReference type="EMBL" id="CAI8052832.1"/>
    </source>
</evidence>
<dbReference type="AlphaFoldDB" id="A0AA35TRS9"/>
<comment type="caution">
    <text evidence="2">The sequence shown here is derived from an EMBL/GenBank/DDBJ whole genome shotgun (WGS) entry which is preliminary data.</text>
</comment>
<reference evidence="2" key="1">
    <citation type="submission" date="2023-03" db="EMBL/GenBank/DDBJ databases">
        <authorList>
            <person name="Steffen K."/>
            <person name="Cardenas P."/>
        </authorList>
    </citation>
    <scope>NUCLEOTIDE SEQUENCE</scope>
</reference>
<sequence>MNMRDLAGWYLTALDDMGIEQTNLMGFAFGGWLAAEMATMDPKRFSKLVLVNPMGIKPPT</sequence>
<dbReference type="InterPro" id="IPR029058">
    <property type="entry name" value="AB_hydrolase_fold"/>
</dbReference>
<name>A0AA35TRS9_GEOBA</name>
<evidence type="ECO:0000313" key="3">
    <source>
        <dbReference type="Proteomes" id="UP001174909"/>
    </source>
</evidence>
<feature type="domain" description="AB hydrolase-1" evidence="1">
    <location>
        <begin position="3"/>
        <end position="56"/>
    </location>
</feature>
<proteinExistence type="predicted"/>
<accession>A0AA35TRS9</accession>
<dbReference type="InterPro" id="IPR000073">
    <property type="entry name" value="AB_hydrolase_1"/>
</dbReference>
<dbReference type="Proteomes" id="UP001174909">
    <property type="component" value="Unassembled WGS sequence"/>
</dbReference>
<protein>
    <recommendedName>
        <fullName evidence="1">AB hydrolase-1 domain-containing protein</fullName>
    </recommendedName>
</protein>
<dbReference type="Gene3D" id="3.40.50.1820">
    <property type="entry name" value="alpha/beta hydrolase"/>
    <property type="match status" value="1"/>
</dbReference>
<dbReference type="EMBL" id="CASHTH010004042">
    <property type="protein sequence ID" value="CAI8052832.1"/>
    <property type="molecule type" value="Genomic_DNA"/>
</dbReference>
<organism evidence="2 3">
    <name type="scientific">Geodia barretti</name>
    <name type="common">Barrett's horny sponge</name>
    <dbReference type="NCBI Taxonomy" id="519541"/>
    <lineage>
        <taxon>Eukaryota</taxon>
        <taxon>Metazoa</taxon>
        <taxon>Porifera</taxon>
        <taxon>Demospongiae</taxon>
        <taxon>Heteroscleromorpha</taxon>
        <taxon>Tetractinellida</taxon>
        <taxon>Astrophorina</taxon>
        <taxon>Geodiidae</taxon>
        <taxon>Geodia</taxon>
    </lineage>
</organism>
<keyword evidence="3" id="KW-1185">Reference proteome</keyword>
<gene>
    <name evidence="2" type="ORF">GBAR_LOCUS28912</name>
</gene>
<feature type="non-terminal residue" evidence="2">
    <location>
        <position position="60"/>
    </location>
</feature>